<dbReference type="InterPro" id="IPR036388">
    <property type="entry name" value="WH-like_DNA-bd_sf"/>
</dbReference>
<evidence type="ECO:0000259" key="4">
    <source>
        <dbReference type="PROSITE" id="PS50995"/>
    </source>
</evidence>
<evidence type="ECO:0000313" key="6">
    <source>
        <dbReference type="Proteomes" id="UP001597101"/>
    </source>
</evidence>
<organism evidence="5 6">
    <name type="scientific">Pseudahrensia aquimaris</name>
    <dbReference type="NCBI Taxonomy" id="744461"/>
    <lineage>
        <taxon>Bacteria</taxon>
        <taxon>Pseudomonadati</taxon>
        <taxon>Pseudomonadota</taxon>
        <taxon>Alphaproteobacteria</taxon>
        <taxon>Hyphomicrobiales</taxon>
        <taxon>Ahrensiaceae</taxon>
        <taxon>Pseudahrensia</taxon>
    </lineage>
</organism>
<dbReference type="InterPro" id="IPR052067">
    <property type="entry name" value="Metal_resp_HTH_trans_reg"/>
</dbReference>
<reference evidence="6" key="1">
    <citation type="journal article" date="2019" name="Int. J. Syst. Evol. Microbiol.">
        <title>The Global Catalogue of Microorganisms (GCM) 10K type strain sequencing project: providing services to taxonomists for standard genome sequencing and annotation.</title>
        <authorList>
            <consortium name="The Broad Institute Genomics Platform"/>
            <consortium name="The Broad Institute Genome Sequencing Center for Infectious Disease"/>
            <person name="Wu L."/>
            <person name="Ma J."/>
        </authorList>
    </citation>
    <scope>NUCLEOTIDE SEQUENCE [LARGE SCALE GENOMIC DNA]</scope>
    <source>
        <strain evidence="6">CCUG 60023</strain>
    </source>
</reference>
<dbReference type="PANTHER" id="PTHR35790">
    <property type="entry name" value="HTH-TYPE TRANSCRIPTIONAL REGULATOR PCHR"/>
    <property type="match status" value="1"/>
</dbReference>
<keyword evidence="3" id="KW-0804">Transcription</keyword>
<sequence length="153" mass="17137">MAQYEKSKSATPDDGIDSTLTFRLVRAANLMAQPFSKAHGERLGVTLPEWRCLMALAVMEGTSGEDIARFMGMEKMTVSRALRQLERNGHVTYRLDPTNKKRKIWAMTPSGTAIYNEILPDALARDKQAFASISDEQRKAVMQALDRFIAALE</sequence>
<name>A0ABW3FEN2_9HYPH</name>
<evidence type="ECO:0000256" key="3">
    <source>
        <dbReference type="ARBA" id="ARBA00023163"/>
    </source>
</evidence>
<keyword evidence="1" id="KW-0805">Transcription regulation</keyword>
<dbReference type="Proteomes" id="UP001597101">
    <property type="component" value="Unassembled WGS sequence"/>
</dbReference>
<comment type="caution">
    <text evidence="5">The sequence shown here is derived from an EMBL/GenBank/DDBJ whole genome shotgun (WGS) entry which is preliminary data.</text>
</comment>
<dbReference type="Gene3D" id="1.10.10.10">
    <property type="entry name" value="Winged helix-like DNA-binding domain superfamily/Winged helix DNA-binding domain"/>
    <property type="match status" value="1"/>
</dbReference>
<dbReference type="InterPro" id="IPR000835">
    <property type="entry name" value="HTH_MarR-typ"/>
</dbReference>
<evidence type="ECO:0000256" key="2">
    <source>
        <dbReference type="ARBA" id="ARBA00023125"/>
    </source>
</evidence>
<dbReference type="EMBL" id="JBHTJV010000002">
    <property type="protein sequence ID" value="MFD0915380.1"/>
    <property type="molecule type" value="Genomic_DNA"/>
</dbReference>
<proteinExistence type="predicted"/>
<dbReference type="SMART" id="SM00347">
    <property type="entry name" value="HTH_MARR"/>
    <property type="match status" value="1"/>
</dbReference>
<dbReference type="PANTHER" id="PTHR35790:SF4">
    <property type="entry name" value="HTH-TYPE TRANSCRIPTIONAL REGULATOR PCHR"/>
    <property type="match status" value="1"/>
</dbReference>
<evidence type="ECO:0000313" key="5">
    <source>
        <dbReference type="EMBL" id="MFD0915380.1"/>
    </source>
</evidence>
<accession>A0ABW3FEN2</accession>
<dbReference type="RefSeq" id="WP_377211225.1">
    <property type="nucleotide sequence ID" value="NZ_JBHTJV010000002.1"/>
</dbReference>
<dbReference type="PROSITE" id="PS50995">
    <property type="entry name" value="HTH_MARR_2"/>
    <property type="match status" value="1"/>
</dbReference>
<dbReference type="InterPro" id="IPR036390">
    <property type="entry name" value="WH_DNA-bd_sf"/>
</dbReference>
<evidence type="ECO:0000256" key="1">
    <source>
        <dbReference type="ARBA" id="ARBA00023015"/>
    </source>
</evidence>
<dbReference type="SUPFAM" id="SSF46785">
    <property type="entry name" value="Winged helix' DNA-binding domain"/>
    <property type="match status" value="1"/>
</dbReference>
<gene>
    <name evidence="5" type="ORF">ACFQ14_03070</name>
</gene>
<feature type="domain" description="HTH marR-type" evidence="4">
    <location>
        <begin position="17"/>
        <end position="150"/>
    </location>
</feature>
<keyword evidence="6" id="KW-1185">Reference proteome</keyword>
<protein>
    <submittedName>
        <fullName evidence="5">MarR family winged helix-turn-helix transcriptional regulator</fullName>
    </submittedName>
</protein>
<keyword evidence="2" id="KW-0238">DNA-binding</keyword>
<dbReference type="InterPro" id="IPR023187">
    <property type="entry name" value="Tscrpt_reg_MarR-type_CS"/>
</dbReference>
<dbReference type="PROSITE" id="PS01117">
    <property type="entry name" value="HTH_MARR_1"/>
    <property type="match status" value="1"/>
</dbReference>
<dbReference type="Pfam" id="PF12802">
    <property type="entry name" value="MarR_2"/>
    <property type="match status" value="1"/>
</dbReference>